<organism evidence="1">
    <name type="scientific">Timema bartmani</name>
    <dbReference type="NCBI Taxonomy" id="61472"/>
    <lineage>
        <taxon>Eukaryota</taxon>
        <taxon>Metazoa</taxon>
        <taxon>Ecdysozoa</taxon>
        <taxon>Arthropoda</taxon>
        <taxon>Hexapoda</taxon>
        <taxon>Insecta</taxon>
        <taxon>Pterygota</taxon>
        <taxon>Neoptera</taxon>
        <taxon>Polyneoptera</taxon>
        <taxon>Phasmatodea</taxon>
        <taxon>Timematodea</taxon>
        <taxon>Timematoidea</taxon>
        <taxon>Timematidae</taxon>
        <taxon>Timema</taxon>
    </lineage>
</organism>
<name>A0A7R9FDL7_9NEOP</name>
<protein>
    <submittedName>
        <fullName evidence="1">Uncharacterized protein</fullName>
    </submittedName>
</protein>
<sequence>MQQLQQEVCQSRAIRVSPENYGAYRRG</sequence>
<proteinExistence type="predicted"/>
<accession>A0A7R9FDL7</accession>
<dbReference type="AlphaFoldDB" id="A0A7R9FDL7"/>
<dbReference type="EMBL" id="OD599798">
    <property type="protein sequence ID" value="CAD7451612.1"/>
    <property type="molecule type" value="Genomic_DNA"/>
</dbReference>
<evidence type="ECO:0000313" key="1">
    <source>
        <dbReference type="EMBL" id="CAD7451612.1"/>
    </source>
</evidence>
<gene>
    <name evidence="1" type="ORF">TBIB3V08_LOCUS13880</name>
</gene>
<reference evidence="1" key="1">
    <citation type="submission" date="2020-11" db="EMBL/GenBank/DDBJ databases">
        <authorList>
            <person name="Tran Van P."/>
        </authorList>
    </citation>
    <scope>NUCLEOTIDE SEQUENCE</scope>
</reference>